<reference evidence="1" key="2">
    <citation type="journal article" date="2015" name="Fish Shellfish Immunol.">
        <title>Early steps in the European eel (Anguilla anguilla)-Vibrio vulnificus interaction in the gills: Role of the RtxA13 toxin.</title>
        <authorList>
            <person name="Callol A."/>
            <person name="Pajuelo D."/>
            <person name="Ebbesson L."/>
            <person name="Teles M."/>
            <person name="MacKenzie S."/>
            <person name="Amaro C."/>
        </authorList>
    </citation>
    <scope>NUCLEOTIDE SEQUENCE</scope>
</reference>
<proteinExistence type="predicted"/>
<accession>A0A0E9TK27</accession>
<sequence>MSPNLFKMSKLCIAVNHSIIYKSTVFDS</sequence>
<reference evidence="1" key="1">
    <citation type="submission" date="2014-11" db="EMBL/GenBank/DDBJ databases">
        <authorList>
            <person name="Amaro Gonzalez C."/>
        </authorList>
    </citation>
    <scope>NUCLEOTIDE SEQUENCE</scope>
</reference>
<dbReference type="AlphaFoldDB" id="A0A0E9TK27"/>
<dbReference type="EMBL" id="GBXM01054631">
    <property type="protein sequence ID" value="JAH53946.1"/>
    <property type="molecule type" value="Transcribed_RNA"/>
</dbReference>
<name>A0A0E9TK27_ANGAN</name>
<protein>
    <submittedName>
        <fullName evidence="1">Uncharacterized protein</fullName>
    </submittedName>
</protein>
<evidence type="ECO:0000313" key="1">
    <source>
        <dbReference type="EMBL" id="JAH53946.1"/>
    </source>
</evidence>
<organism evidence="1">
    <name type="scientific">Anguilla anguilla</name>
    <name type="common">European freshwater eel</name>
    <name type="synonym">Muraena anguilla</name>
    <dbReference type="NCBI Taxonomy" id="7936"/>
    <lineage>
        <taxon>Eukaryota</taxon>
        <taxon>Metazoa</taxon>
        <taxon>Chordata</taxon>
        <taxon>Craniata</taxon>
        <taxon>Vertebrata</taxon>
        <taxon>Euteleostomi</taxon>
        <taxon>Actinopterygii</taxon>
        <taxon>Neopterygii</taxon>
        <taxon>Teleostei</taxon>
        <taxon>Anguilliformes</taxon>
        <taxon>Anguillidae</taxon>
        <taxon>Anguilla</taxon>
    </lineage>
</organism>